<dbReference type="Proteomes" id="UP000827092">
    <property type="component" value="Unassembled WGS sequence"/>
</dbReference>
<evidence type="ECO:0000256" key="1">
    <source>
        <dbReference type="ARBA" id="ARBA00006901"/>
    </source>
</evidence>
<dbReference type="AlphaFoldDB" id="A0AAV6VTQ3"/>
<comment type="similarity">
    <text evidence="1">Belongs to the ATP synthase subunit s family.</text>
</comment>
<organism evidence="3 4">
    <name type="scientific">Oedothorax gibbosus</name>
    <dbReference type="NCBI Taxonomy" id="931172"/>
    <lineage>
        <taxon>Eukaryota</taxon>
        <taxon>Metazoa</taxon>
        <taxon>Ecdysozoa</taxon>
        <taxon>Arthropoda</taxon>
        <taxon>Chelicerata</taxon>
        <taxon>Arachnida</taxon>
        <taxon>Araneae</taxon>
        <taxon>Araneomorphae</taxon>
        <taxon>Entelegynae</taxon>
        <taxon>Araneoidea</taxon>
        <taxon>Linyphiidae</taxon>
        <taxon>Erigoninae</taxon>
        <taxon>Oedothorax</taxon>
    </lineage>
</organism>
<gene>
    <name evidence="3" type="ORF">JTE90_016226</name>
</gene>
<reference evidence="3 4" key="1">
    <citation type="journal article" date="2022" name="Nat. Ecol. Evol.">
        <title>A masculinizing supergene underlies an exaggerated male reproductive morph in a spider.</title>
        <authorList>
            <person name="Hendrickx F."/>
            <person name="De Corte Z."/>
            <person name="Sonet G."/>
            <person name="Van Belleghem S.M."/>
            <person name="Kostlbacher S."/>
            <person name="Vangestel C."/>
        </authorList>
    </citation>
    <scope>NUCLEOTIDE SEQUENCE [LARGE SCALE GENOMIC DNA]</scope>
    <source>
        <strain evidence="3">W744_W776</strain>
    </source>
</reference>
<protein>
    <recommendedName>
        <fullName evidence="2">ATP synthase subunit s-like protein</fullName>
    </recommendedName>
</protein>
<dbReference type="InterPro" id="IPR032675">
    <property type="entry name" value="LRR_dom_sf"/>
</dbReference>
<name>A0AAV6VTQ3_9ARAC</name>
<keyword evidence="4" id="KW-1185">Reference proteome</keyword>
<comment type="caution">
    <text evidence="3">The sequence shown here is derived from an EMBL/GenBank/DDBJ whole genome shotgun (WGS) entry which is preliminary data.</text>
</comment>
<dbReference type="FunFam" id="3.80.10.10:FF:000168">
    <property type="entry name" value="Distal membrane arm assembly complex 2"/>
    <property type="match status" value="1"/>
</dbReference>
<sequence>MVFILLLNQLKKFIKDRMLKLRAIKFCKAISKPWGYPSYSSGRQIKVHISRKEHYNDDETPYYSKPKPRESWVTNFYAVVQRRNWTMHDVDQWFKRRAMREIIADQRFVPERFLNLGPNLAAAHFITGRGGKVKFVGNDKWYSYADIKKGYIPSIDTPGFYVEEIDATDTPLCYEGFENLYNLRALKKLILRECFLIDDWCLHRTHIFKNSLQFIDVTGCPKVTERGIICLHPLRNLETLVIEDNPNIQNKELVCLLLQELAPKCNVIGVDFEDPVFLKRLENYMT</sequence>
<evidence type="ECO:0000313" key="4">
    <source>
        <dbReference type="Proteomes" id="UP000827092"/>
    </source>
</evidence>
<dbReference type="Gene3D" id="3.80.10.10">
    <property type="entry name" value="Ribonuclease Inhibitor"/>
    <property type="match status" value="1"/>
</dbReference>
<dbReference type="SUPFAM" id="SSF52047">
    <property type="entry name" value="RNI-like"/>
    <property type="match status" value="1"/>
</dbReference>
<dbReference type="EMBL" id="JAFNEN010000031">
    <property type="protein sequence ID" value="KAG8199089.1"/>
    <property type="molecule type" value="Genomic_DNA"/>
</dbReference>
<accession>A0AAV6VTQ3</accession>
<evidence type="ECO:0000256" key="2">
    <source>
        <dbReference type="ARBA" id="ARBA00076566"/>
    </source>
</evidence>
<evidence type="ECO:0000313" key="3">
    <source>
        <dbReference type="EMBL" id="KAG8199089.1"/>
    </source>
</evidence>
<proteinExistence type="inferred from homology"/>